<dbReference type="EMBL" id="CM001488">
    <property type="protein sequence ID" value="EIM62665.1"/>
    <property type="molecule type" value="Genomic_DNA"/>
</dbReference>
<name>I5AZK2_9BACT</name>
<feature type="domain" description="Rubrerythrin diiron-binding" evidence="1">
    <location>
        <begin position="8"/>
        <end position="55"/>
    </location>
</feature>
<protein>
    <recommendedName>
        <fullName evidence="1">Rubrerythrin diiron-binding domain-containing protein</fullName>
    </recommendedName>
</protein>
<dbReference type="GO" id="GO:0046872">
    <property type="term" value="F:metal ion binding"/>
    <property type="evidence" value="ECO:0007669"/>
    <property type="project" value="InterPro"/>
</dbReference>
<reference evidence="2 3" key="1">
    <citation type="submission" date="2011-09" db="EMBL/GenBank/DDBJ databases">
        <authorList>
            <consortium name="US DOE Joint Genome Institute (JGI-PGF)"/>
            <person name="Lucas S."/>
            <person name="Han J."/>
            <person name="Lapidus A."/>
            <person name="Cheng J.-F."/>
            <person name="Goodwin L."/>
            <person name="Pitluck S."/>
            <person name="Peters L."/>
            <person name="Land M.L."/>
            <person name="Hauser L."/>
            <person name="Orellana R."/>
            <person name="Lovley D."/>
            <person name="Woyke T.J."/>
        </authorList>
    </citation>
    <scope>NUCLEOTIDE SEQUENCE [LARGE SCALE GENOMIC DNA]</scope>
    <source>
        <strain evidence="2 3">2ac9</strain>
    </source>
</reference>
<accession>I5AZK2</accession>
<organism evidence="2 3">
    <name type="scientific">Desulfobacter postgatei 2ac9</name>
    <dbReference type="NCBI Taxonomy" id="879212"/>
    <lineage>
        <taxon>Bacteria</taxon>
        <taxon>Pseudomonadati</taxon>
        <taxon>Thermodesulfobacteriota</taxon>
        <taxon>Desulfobacteria</taxon>
        <taxon>Desulfobacterales</taxon>
        <taxon>Desulfobacteraceae</taxon>
        <taxon>Desulfobacter</taxon>
    </lineage>
</organism>
<dbReference type="AlphaFoldDB" id="I5AZK2"/>
<dbReference type="PANTHER" id="PTHR33531">
    <property type="entry name" value="RUBRERYTHRIN SUBFAMILY"/>
    <property type="match status" value="1"/>
</dbReference>
<gene>
    <name evidence="2" type="ORF">DespoDRAFT_00663</name>
</gene>
<dbReference type="eggNOG" id="COG1633">
    <property type="taxonomic scope" value="Bacteria"/>
</dbReference>
<proteinExistence type="predicted"/>
<dbReference type="Proteomes" id="UP000005778">
    <property type="component" value="Chromosome"/>
</dbReference>
<dbReference type="GO" id="GO:0016491">
    <property type="term" value="F:oxidoreductase activity"/>
    <property type="evidence" value="ECO:0007669"/>
    <property type="project" value="InterPro"/>
</dbReference>
<evidence type="ECO:0000259" key="1">
    <source>
        <dbReference type="Pfam" id="PF02915"/>
    </source>
</evidence>
<sequence>MFTLNDLFDIAIKMEENGRSVYLNALKQTHNREIESLVQWMADEEKRHKSWFQEQKGRLSAGSRDLDVMLPGVIKEMMGDNSLSLSELDFSKITTPVKMLETFIMFENDTILFYQFLEAFVESESVKDGLHEIIAEETAHVDKISEMIQSFKAAGEL</sequence>
<dbReference type="RefSeq" id="WP_004071331.1">
    <property type="nucleotide sequence ID" value="NZ_CM001488.1"/>
</dbReference>
<dbReference type="InterPro" id="IPR012347">
    <property type="entry name" value="Ferritin-like"/>
</dbReference>
<dbReference type="InterPro" id="IPR009078">
    <property type="entry name" value="Ferritin-like_SF"/>
</dbReference>
<dbReference type="InterPro" id="IPR003251">
    <property type="entry name" value="Rr_diiron-bd_dom"/>
</dbReference>
<keyword evidence="3" id="KW-1185">Reference proteome</keyword>
<evidence type="ECO:0000313" key="3">
    <source>
        <dbReference type="Proteomes" id="UP000005778"/>
    </source>
</evidence>
<dbReference type="SUPFAM" id="SSF47240">
    <property type="entry name" value="Ferritin-like"/>
    <property type="match status" value="1"/>
</dbReference>
<dbReference type="Pfam" id="PF02915">
    <property type="entry name" value="Rubrerythrin"/>
    <property type="match status" value="1"/>
</dbReference>
<dbReference type="OrthoDB" id="5418888at2"/>
<dbReference type="CDD" id="cd01045">
    <property type="entry name" value="Ferritin_like_AB"/>
    <property type="match status" value="1"/>
</dbReference>
<evidence type="ECO:0000313" key="2">
    <source>
        <dbReference type="EMBL" id="EIM62665.1"/>
    </source>
</evidence>
<dbReference type="HOGENOM" id="CLU_122749_1_0_7"/>
<dbReference type="Gene3D" id="1.20.1260.10">
    <property type="match status" value="1"/>
</dbReference>
<dbReference type="PANTHER" id="PTHR33531:SF7">
    <property type="entry name" value="HYPOTHETICAL MEMBRANE PROTEIN, CONSERVED"/>
    <property type="match status" value="1"/>
</dbReference>
<dbReference type="STRING" id="879212.DespoDRAFT_00663"/>
<reference evidence="2 3" key="2">
    <citation type="submission" date="2012-02" db="EMBL/GenBank/DDBJ databases">
        <title>Improved High-Quality Draft sequence of Desulfobacter postgatei 2ac9.</title>
        <authorList>
            <consortium name="US DOE Joint Genome Institute"/>
            <person name="Lucas S."/>
            <person name="Han J."/>
            <person name="Lapidus A."/>
            <person name="Cheng J.-F."/>
            <person name="Goodwin L."/>
            <person name="Pitluck S."/>
            <person name="Peters L."/>
            <person name="Ovchinnikova G."/>
            <person name="Held B."/>
            <person name="Detter J.C."/>
            <person name="Han C."/>
            <person name="Tapia R."/>
            <person name="Land M."/>
            <person name="Hauser L."/>
            <person name="Kyrpides N."/>
            <person name="Ivanova N."/>
            <person name="Pagani I."/>
            <person name="Orellana R."/>
            <person name="Lovley D."/>
            <person name="Woyke T."/>
        </authorList>
    </citation>
    <scope>NUCLEOTIDE SEQUENCE [LARGE SCALE GENOMIC DNA]</scope>
    <source>
        <strain evidence="2 3">2ac9</strain>
    </source>
</reference>